<dbReference type="Pfam" id="PF02386">
    <property type="entry name" value="TrkH"/>
    <property type="match status" value="1"/>
</dbReference>
<keyword evidence="9 10" id="KW-0472">Membrane</keyword>
<reference evidence="11 12" key="1">
    <citation type="submission" date="2023-07" db="EMBL/GenBank/DDBJ databases">
        <title>Genomic Encyclopedia of Type Strains, Phase IV (KMG-IV): sequencing the most valuable type-strain genomes for metagenomic binning, comparative biology and taxonomic classification.</title>
        <authorList>
            <person name="Goeker M."/>
        </authorList>
    </citation>
    <scope>NUCLEOTIDE SEQUENCE [LARGE SCALE GENOMIC DNA]</scope>
    <source>
        <strain evidence="11 12">DSM 19092</strain>
    </source>
</reference>
<feature type="transmembrane region" description="Helical" evidence="10">
    <location>
        <begin position="74"/>
        <end position="98"/>
    </location>
</feature>
<dbReference type="InterPro" id="IPR004772">
    <property type="entry name" value="TrkH"/>
</dbReference>
<evidence type="ECO:0000256" key="2">
    <source>
        <dbReference type="ARBA" id="ARBA00022448"/>
    </source>
</evidence>
<feature type="transmembrane region" description="Helical" evidence="10">
    <location>
        <begin position="189"/>
        <end position="212"/>
    </location>
</feature>
<keyword evidence="2" id="KW-0813">Transport</keyword>
<keyword evidence="12" id="KW-1185">Reference proteome</keyword>
<evidence type="ECO:0000313" key="11">
    <source>
        <dbReference type="EMBL" id="MDQ0162032.1"/>
    </source>
</evidence>
<feature type="transmembrane region" description="Helical" evidence="10">
    <location>
        <begin position="377"/>
        <end position="397"/>
    </location>
</feature>
<keyword evidence="3" id="KW-1003">Cell membrane</keyword>
<evidence type="ECO:0000256" key="1">
    <source>
        <dbReference type="ARBA" id="ARBA00004651"/>
    </source>
</evidence>
<evidence type="ECO:0000256" key="4">
    <source>
        <dbReference type="ARBA" id="ARBA00022538"/>
    </source>
</evidence>
<dbReference type="InterPro" id="IPR003445">
    <property type="entry name" value="Cat_transpt"/>
</dbReference>
<dbReference type="NCBIfam" id="TIGR00933">
    <property type="entry name" value="2a38"/>
    <property type="match status" value="1"/>
</dbReference>
<keyword evidence="8" id="KW-0406">Ion transport</keyword>
<keyword evidence="5 10" id="KW-0812">Transmembrane</keyword>
<keyword evidence="6" id="KW-0630">Potassium</keyword>
<feature type="transmembrane region" description="Helical" evidence="10">
    <location>
        <begin position="343"/>
        <end position="365"/>
    </location>
</feature>
<comment type="caution">
    <text evidence="11">The sequence shown here is derived from an EMBL/GenBank/DDBJ whole genome shotgun (WGS) entry which is preliminary data.</text>
</comment>
<gene>
    <name evidence="11" type="ORF">J2S06_001106</name>
</gene>
<evidence type="ECO:0000313" key="12">
    <source>
        <dbReference type="Proteomes" id="UP001225646"/>
    </source>
</evidence>
<keyword evidence="7 10" id="KW-1133">Transmembrane helix</keyword>
<protein>
    <submittedName>
        <fullName evidence="11">Trk system potassium uptake protein TrkH</fullName>
    </submittedName>
</protein>
<organism evidence="11 12">
    <name type="scientific">Aeribacillus alveayuensis</name>
    <dbReference type="NCBI Taxonomy" id="279215"/>
    <lineage>
        <taxon>Bacteria</taxon>
        <taxon>Bacillati</taxon>
        <taxon>Bacillota</taxon>
        <taxon>Bacilli</taxon>
        <taxon>Bacillales</taxon>
        <taxon>Bacillaceae</taxon>
        <taxon>Aeribacillus</taxon>
    </lineage>
</organism>
<feature type="transmembrane region" description="Helical" evidence="10">
    <location>
        <begin position="43"/>
        <end position="62"/>
    </location>
</feature>
<name>A0ABT9VMG6_9BACI</name>
<dbReference type="EMBL" id="JAUSTR010000002">
    <property type="protein sequence ID" value="MDQ0162032.1"/>
    <property type="molecule type" value="Genomic_DNA"/>
</dbReference>
<proteinExistence type="predicted"/>
<sequence length="441" mass="48807">MNIREKIIHLNPSQLLVVTFLFSILLGTFMLKMPISTKTEISWLDALFTATSAMTVTGLVVVDTSQTFTIFGQIVILLLIQLGGLGIMSFAILIFIVLGKKIGMKERIVIQHALNQTSLGGVIQLVKYLFLFSFVIEFLGMIILSFRWVPQFGLEKGVYYSFFHAISAFNNAGFSVWSDSLMQFVGDPVVNLMISFLFIIGGLGFTVLADIWRNRSFQKLSLHTRLMLIGTISLNLCAMFFFFIVEYYNHKTLGSLPLLDKLWASYFQAVTTRTAGFNSLDIASMEESTIFLMIILMFIGAGSASTGGGIKLTTAIVITFSIAAFLRGRTEIQVGKRSISVEIIMRALVITMMSMISIILAVFILNLFEKHSFLEILFEAVSAFGTVGLSMGITGSLTSIGKVVIILLMFIGKVGPLTLLFTLSKPQQPKIRYPNEDVLTG</sequence>
<feature type="transmembrane region" description="Helical" evidence="10">
    <location>
        <begin position="12"/>
        <end position="31"/>
    </location>
</feature>
<evidence type="ECO:0000256" key="6">
    <source>
        <dbReference type="ARBA" id="ARBA00022958"/>
    </source>
</evidence>
<dbReference type="PANTHER" id="PTHR32024">
    <property type="entry name" value="TRK SYSTEM POTASSIUM UPTAKE PROTEIN TRKG-RELATED"/>
    <property type="match status" value="1"/>
</dbReference>
<dbReference type="Proteomes" id="UP001225646">
    <property type="component" value="Unassembled WGS sequence"/>
</dbReference>
<feature type="transmembrane region" description="Helical" evidence="10">
    <location>
        <begin position="224"/>
        <end position="245"/>
    </location>
</feature>
<keyword evidence="4" id="KW-0633">Potassium transport</keyword>
<feature type="transmembrane region" description="Helical" evidence="10">
    <location>
        <begin position="158"/>
        <end position="177"/>
    </location>
</feature>
<evidence type="ECO:0000256" key="7">
    <source>
        <dbReference type="ARBA" id="ARBA00022989"/>
    </source>
</evidence>
<evidence type="ECO:0000256" key="3">
    <source>
        <dbReference type="ARBA" id="ARBA00022475"/>
    </source>
</evidence>
<comment type="subcellular location">
    <subcellularLocation>
        <location evidence="1">Cell membrane</location>
        <topology evidence="1">Multi-pass membrane protein</topology>
    </subcellularLocation>
</comment>
<evidence type="ECO:0000256" key="5">
    <source>
        <dbReference type="ARBA" id="ARBA00022692"/>
    </source>
</evidence>
<dbReference type="PANTHER" id="PTHR32024:SF1">
    <property type="entry name" value="KTR SYSTEM POTASSIUM UPTAKE PROTEIN B"/>
    <property type="match status" value="1"/>
</dbReference>
<accession>A0ABT9VMG6</accession>
<evidence type="ECO:0000256" key="8">
    <source>
        <dbReference type="ARBA" id="ARBA00023065"/>
    </source>
</evidence>
<feature type="transmembrane region" description="Helical" evidence="10">
    <location>
        <begin position="290"/>
        <end position="323"/>
    </location>
</feature>
<feature type="transmembrane region" description="Helical" evidence="10">
    <location>
        <begin position="403"/>
        <end position="423"/>
    </location>
</feature>
<evidence type="ECO:0000256" key="10">
    <source>
        <dbReference type="SAM" id="Phobius"/>
    </source>
</evidence>
<evidence type="ECO:0000256" key="9">
    <source>
        <dbReference type="ARBA" id="ARBA00023136"/>
    </source>
</evidence>
<feature type="transmembrane region" description="Helical" evidence="10">
    <location>
        <begin position="128"/>
        <end position="146"/>
    </location>
</feature>